<feature type="compositionally biased region" description="Basic residues" evidence="1">
    <location>
        <begin position="71"/>
        <end position="81"/>
    </location>
</feature>
<evidence type="ECO:0000313" key="2">
    <source>
        <dbReference type="EMBL" id="GFT92586.1"/>
    </source>
</evidence>
<protein>
    <submittedName>
        <fullName evidence="2">Uncharacterized protein</fullName>
    </submittedName>
</protein>
<evidence type="ECO:0000256" key="1">
    <source>
        <dbReference type="SAM" id="MobiDB-lite"/>
    </source>
</evidence>
<keyword evidence="3" id="KW-1185">Reference proteome</keyword>
<feature type="region of interest" description="Disordered" evidence="1">
    <location>
        <begin position="57"/>
        <end position="81"/>
    </location>
</feature>
<gene>
    <name evidence="2" type="ORF">NPIL_443471</name>
</gene>
<sequence length="81" mass="9482">MQARSSTMGKLFHRSDKSKCQDFREDMQSANGNKDLSMFWSKISMILSRLLESWQSKTSQKKQINSDKPKNVKTKRLSRIL</sequence>
<dbReference type="Proteomes" id="UP000887013">
    <property type="component" value="Unassembled WGS sequence"/>
</dbReference>
<accession>A0A8X6U8Q2</accession>
<organism evidence="2 3">
    <name type="scientific">Nephila pilipes</name>
    <name type="common">Giant wood spider</name>
    <name type="synonym">Nephila maculata</name>
    <dbReference type="NCBI Taxonomy" id="299642"/>
    <lineage>
        <taxon>Eukaryota</taxon>
        <taxon>Metazoa</taxon>
        <taxon>Ecdysozoa</taxon>
        <taxon>Arthropoda</taxon>
        <taxon>Chelicerata</taxon>
        <taxon>Arachnida</taxon>
        <taxon>Araneae</taxon>
        <taxon>Araneomorphae</taxon>
        <taxon>Entelegynae</taxon>
        <taxon>Araneoidea</taxon>
        <taxon>Nephilidae</taxon>
        <taxon>Nephila</taxon>
    </lineage>
</organism>
<reference evidence="2" key="1">
    <citation type="submission" date="2020-08" db="EMBL/GenBank/DDBJ databases">
        <title>Multicomponent nature underlies the extraordinary mechanical properties of spider dragline silk.</title>
        <authorList>
            <person name="Kono N."/>
            <person name="Nakamura H."/>
            <person name="Mori M."/>
            <person name="Yoshida Y."/>
            <person name="Ohtoshi R."/>
            <person name="Malay A.D."/>
            <person name="Moran D.A.P."/>
            <person name="Tomita M."/>
            <person name="Numata K."/>
            <person name="Arakawa K."/>
        </authorList>
    </citation>
    <scope>NUCLEOTIDE SEQUENCE</scope>
</reference>
<name>A0A8X6U8Q2_NEPPI</name>
<proteinExistence type="predicted"/>
<dbReference type="AlphaFoldDB" id="A0A8X6U8Q2"/>
<evidence type="ECO:0000313" key="3">
    <source>
        <dbReference type="Proteomes" id="UP000887013"/>
    </source>
</evidence>
<feature type="region of interest" description="Disordered" evidence="1">
    <location>
        <begin position="1"/>
        <end position="20"/>
    </location>
</feature>
<comment type="caution">
    <text evidence="2">The sequence shown here is derived from an EMBL/GenBank/DDBJ whole genome shotgun (WGS) entry which is preliminary data.</text>
</comment>
<dbReference type="EMBL" id="BMAW01074523">
    <property type="protein sequence ID" value="GFT92586.1"/>
    <property type="molecule type" value="Genomic_DNA"/>
</dbReference>